<evidence type="ECO:0000256" key="3">
    <source>
        <dbReference type="PROSITE-ProRule" id="PRU00023"/>
    </source>
</evidence>
<proteinExistence type="predicted"/>
<dbReference type="Pfam" id="PF12796">
    <property type="entry name" value="Ank_2"/>
    <property type="match status" value="6"/>
</dbReference>
<feature type="compositionally biased region" description="Basic and acidic residues" evidence="4">
    <location>
        <begin position="1997"/>
        <end position="2006"/>
    </location>
</feature>
<keyword evidence="1" id="KW-0677">Repeat</keyword>
<dbReference type="SUPFAM" id="SSF48403">
    <property type="entry name" value="Ankyrin repeat"/>
    <property type="match status" value="3"/>
</dbReference>
<dbReference type="InterPro" id="IPR002110">
    <property type="entry name" value="Ankyrin_rpt"/>
</dbReference>
<dbReference type="PRINTS" id="PR01415">
    <property type="entry name" value="ANKYRIN"/>
</dbReference>
<dbReference type="PANTHER" id="PTHR24198">
    <property type="entry name" value="ANKYRIN REPEAT AND PROTEIN KINASE DOMAIN-CONTAINING PROTEIN"/>
    <property type="match status" value="1"/>
</dbReference>
<dbReference type="InterPro" id="IPR036770">
    <property type="entry name" value="Ankyrin_rpt-contain_sf"/>
</dbReference>
<feature type="region of interest" description="Disordered" evidence="4">
    <location>
        <begin position="1991"/>
        <end position="2031"/>
    </location>
</feature>
<evidence type="ECO:0000259" key="5">
    <source>
        <dbReference type="PROSITE" id="PS50188"/>
    </source>
</evidence>
<feature type="domain" description="B30.2/SPRY" evidence="5">
    <location>
        <begin position="1784"/>
        <end position="1991"/>
    </location>
</feature>
<name>A0AAN6ZP33_9PEZI</name>
<dbReference type="PROSITE" id="PS50188">
    <property type="entry name" value="B302_SPRY"/>
    <property type="match status" value="1"/>
</dbReference>
<feature type="repeat" description="ANK" evidence="3">
    <location>
        <begin position="1426"/>
        <end position="1458"/>
    </location>
</feature>
<feature type="repeat" description="ANK" evidence="3">
    <location>
        <begin position="986"/>
        <end position="1018"/>
    </location>
</feature>
<evidence type="ECO:0000313" key="7">
    <source>
        <dbReference type="Proteomes" id="UP001302676"/>
    </source>
</evidence>
<feature type="repeat" description="ANK" evidence="3">
    <location>
        <begin position="1459"/>
        <end position="1491"/>
    </location>
</feature>
<dbReference type="PROSITE" id="PS50088">
    <property type="entry name" value="ANK_REPEAT"/>
    <property type="match status" value="11"/>
</dbReference>
<dbReference type="Gene3D" id="2.60.120.920">
    <property type="match status" value="1"/>
</dbReference>
<evidence type="ECO:0000256" key="4">
    <source>
        <dbReference type="SAM" id="MobiDB-lite"/>
    </source>
</evidence>
<keyword evidence="7" id="KW-1185">Reference proteome</keyword>
<dbReference type="InterPro" id="IPR001870">
    <property type="entry name" value="B30.2/SPRY"/>
</dbReference>
<dbReference type="InterPro" id="IPR044736">
    <property type="entry name" value="Gid1/RanBPM/SPLA_SPRY"/>
</dbReference>
<dbReference type="InterPro" id="IPR003877">
    <property type="entry name" value="SPRY_dom"/>
</dbReference>
<dbReference type="PROSITE" id="PS50297">
    <property type="entry name" value="ANK_REP_REGION"/>
    <property type="match status" value="10"/>
</dbReference>
<feature type="repeat" description="ANK" evidence="3">
    <location>
        <begin position="829"/>
        <end position="861"/>
    </location>
</feature>
<feature type="repeat" description="ANK" evidence="3">
    <location>
        <begin position="1393"/>
        <end position="1425"/>
    </location>
</feature>
<evidence type="ECO:0000256" key="1">
    <source>
        <dbReference type="ARBA" id="ARBA00022737"/>
    </source>
</evidence>
<evidence type="ECO:0000256" key="2">
    <source>
        <dbReference type="ARBA" id="ARBA00023043"/>
    </source>
</evidence>
<feature type="repeat" description="ANK" evidence="3">
    <location>
        <begin position="1633"/>
        <end position="1665"/>
    </location>
</feature>
<dbReference type="EMBL" id="MU853561">
    <property type="protein sequence ID" value="KAK4146480.1"/>
    <property type="molecule type" value="Genomic_DNA"/>
</dbReference>
<gene>
    <name evidence="6" type="ORF">C8A04DRAFT_25704</name>
</gene>
<feature type="repeat" description="ANK" evidence="3">
    <location>
        <begin position="1140"/>
        <end position="1172"/>
    </location>
</feature>
<sequence length="2031" mass="221452">MEQVQLHTSVRILIVTGVLGEQAVHAAAEEDGEETLPHTPMGFLAQHFPQAGLNTFHGIKSLDQTSTKESAHIPEIDLRERAEELLRYLDAERAQLQEDSGAHLPRWIIICHDIGSYVVEQALVLAESERYYHWIRESIAAIMLFDTPHTTLGRRTRDRLVLQILASSELAPWPDVASFVHSLLRAIDQLEWESRPVLEGLRVVNFFSRGYPDQQRPGAVFEADPRTCGGHYHNSTATSTRLDCEIGHVLKLRGDEPAADSIVESIKKCLPNSPSEPHDARTRLLQAIWDVQPEEYRGRDSVTHSQAPAAHTINDWVTNTDWYRSWVENSAESFRLLRERGDLVLSFSFAERDSNTAVGRPAEDLIFSLCQQTLRSLFQSQVHLPLCSWLVEWSILTKEAMKGLLFSLVSTAHTGGSLYCVIHGIHLLASRAQQEVLGDIKGLIEAAQSPLTLKLLLATDRGNLCQGTGSDIPCHVVDVVEEHQRRETMKSLASAHLDALALCRPAWREKALREKAIQKLCNESATMFEVAQKFSFLETTAVPATTSAMHALLDRVPGSLEAALDDEWRKLTRPRAVEVAAVPWVLHASRPLRPSELAVCVALSMTTDTQSLDQFKSHISWNPADDLRRVLGPIIVVSGDRVRVRHQTYGDFLRKKSGPDLPQDGHLYLLSQCLKYLNLIGKHWVPPSAEPGRYGLSRESWLAEYACLNWAHHHRHALDKFEAARQTCDRHDGKLPTSAVEVAAHFGLVEVVEQFLGQPGFCEDSSEQLRVSLDSAAQGGFVEIAKLLLNRGIRSPGALRKAARFGHDGVLRALLNGDGELDLDAVDENGYNVLLEAARGGHIKAVGELLERGAPVNSATSTGLTALHLACKIGQLDISQTLANNRADLTLQDKSGYSAVMYAAEGGFTSVVRALVRCSERGPLPLGDENGTDKEEPQVTPCSPVNINAANSDGNTALHLAVSGGHRSTVKLLLELEASRSVKNHVGHTPLHIAVQFGHLGITADLINAASATSEKGDDDRGDEVVQFGSSLSRRPAVSPLEIAVQHRHLGIIRAILGSRHHVNKKTAANAVSYACAIEYPQGVLEILRWYKESEPDQISPLGDAERNTALHLAVESFQTALVGDLLEGKYVPVDFPNDLGWSPLHIAAKTGQLAVIQQLRQHGASITQSTKRGQLALHIAAQHGQGPACKELLPWKGGEEEKAAVSLLRTKDEDGYTPLFLAAAADHLGIVRELLELDKGGAGQGLLHLAVEKDSEELLNIAIASSPDLNWKDDTGNAAIHLAVRKDKAAIVQALHKAGASVSITDEQGRTPLYIAVEEKVLGTINALVDLEGANLKPNEPCDGITAFLKACYDFTLDPDRGLEITRLLLEKFPPGSSSGDGIEINIEDPETGRTPLHYASDTGSDDLTIILLDLGANPNKPNNRGSTPILLAAEMGKVKSVQALVDKGANFRIANNSGVTPLHRAAYDNHAECVRLLLNLGADPNFANDWGYTPVALAALHGHVECVGVFLDHNKLDKPNPVDFAVKNPEGLCILGLAVSEDEGQVVDLLLERLDEREVRLAIRNAVTSGAAHVVKTLLQKTTPVHGKLKLDDERYGTLLGLAVVKQRSSVVSMLLDDGWPGMEVDETDADGRTPLMYAVMKGDGELVSMLLKAHANPNRRDGAGETPLLRAIKEEDPGILASLIETEGADWEQKDGRGHSLLYWACRLPVKREVFDTVNNALKKSPQYAQLCELAVHGAVARDKQYALQALLSVPGLNLDAEDADGWTARYTASCYDLQSVNDMLVESGAKVACPPAPRPMELRPGDHACGLVVDKNTVDTVRVARACYPLDDEDFEDATYGTFRANHCLPADRDWYFEVLITAPQGSCEVVDTLGIGICEDSADLVGMLGFGRIASLSIGYHGDDGDVYASGLSSQNRNIPPSQTFSSDDFSVGCGFEWETKSVFFTKNGEYLGKAFVNIPGAKLYPAIFTSTANVGVEMSFRFSGPWDFDPDAPRRQRPAEGSEEEDRANDGPSESPDSEADSDSD</sequence>
<evidence type="ECO:0000313" key="6">
    <source>
        <dbReference type="EMBL" id="KAK4146480.1"/>
    </source>
</evidence>
<dbReference type="SMART" id="SM00449">
    <property type="entry name" value="SPRY"/>
    <property type="match status" value="1"/>
</dbReference>
<dbReference type="Proteomes" id="UP001302676">
    <property type="component" value="Unassembled WGS sequence"/>
</dbReference>
<dbReference type="Pfam" id="PF00622">
    <property type="entry name" value="SPRY"/>
    <property type="match status" value="1"/>
</dbReference>
<comment type="caution">
    <text evidence="6">The sequence shown here is derived from an EMBL/GenBank/DDBJ whole genome shotgun (WGS) entry which is preliminary data.</text>
</comment>
<feature type="compositionally biased region" description="Acidic residues" evidence="4">
    <location>
        <begin position="2022"/>
        <end position="2031"/>
    </location>
</feature>
<dbReference type="RefSeq" id="XP_062639851.1">
    <property type="nucleotide sequence ID" value="XM_062779661.1"/>
</dbReference>
<dbReference type="InterPro" id="IPR043136">
    <property type="entry name" value="B30.2/SPRY_sf"/>
</dbReference>
<dbReference type="Gene3D" id="1.25.40.20">
    <property type="entry name" value="Ankyrin repeat-containing domain"/>
    <property type="match status" value="7"/>
</dbReference>
<dbReference type="CDD" id="cd12885">
    <property type="entry name" value="SPRY_RanBP_like"/>
    <property type="match status" value="1"/>
</dbReference>
<dbReference type="SUPFAM" id="SSF49899">
    <property type="entry name" value="Concanavalin A-like lectins/glucanases"/>
    <property type="match status" value="1"/>
</dbReference>
<feature type="repeat" description="ANK" evidence="3">
    <location>
        <begin position="862"/>
        <end position="894"/>
    </location>
</feature>
<feature type="repeat" description="ANK" evidence="3">
    <location>
        <begin position="1215"/>
        <end position="1237"/>
    </location>
</feature>
<accession>A0AAN6ZP33</accession>
<dbReference type="GeneID" id="87816274"/>
<reference evidence="6" key="1">
    <citation type="journal article" date="2023" name="Mol. Phylogenet. Evol.">
        <title>Genome-scale phylogeny and comparative genomics of the fungal order Sordariales.</title>
        <authorList>
            <person name="Hensen N."/>
            <person name="Bonometti L."/>
            <person name="Westerberg I."/>
            <person name="Brannstrom I.O."/>
            <person name="Guillou S."/>
            <person name="Cros-Aarteil S."/>
            <person name="Calhoun S."/>
            <person name="Haridas S."/>
            <person name="Kuo A."/>
            <person name="Mondo S."/>
            <person name="Pangilinan J."/>
            <person name="Riley R."/>
            <person name="LaButti K."/>
            <person name="Andreopoulos B."/>
            <person name="Lipzen A."/>
            <person name="Chen C."/>
            <person name="Yan M."/>
            <person name="Daum C."/>
            <person name="Ng V."/>
            <person name="Clum A."/>
            <person name="Steindorff A."/>
            <person name="Ohm R.A."/>
            <person name="Martin F."/>
            <person name="Silar P."/>
            <person name="Natvig D.O."/>
            <person name="Lalanne C."/>
            <person name="Gautier V."/>
            <person name="Ament-Velasquez S.L."/>
            <person name="Kruys A."/>
            <person name="Hutchinson M.I."/>
            <person name="Powell A.J."/>
            <person name="Barry K."/>
            <person name="Miller A.N."/>
            <person name="Grigoriev I.V."/>
            <person name="Debuchy R."/>
            <person name="Gladieux P."/>
            <person name="Hiltunen Thoren M."/>
            <person name="Johannesson H."/>
        </authorList>
    </citation>
    <scope>NUCLEOTIDE SEQUENCE</scope>
    <source>
        <strain evidence="6">CBS 141.50</strain>
    </source>
</reference>
<organism evidence="6 7">
    <name type="scientific">Dichotomopilus funicola</name>
    <dbReference type="NCBI Taxonomy" id="1934379"/>
    <lineage>
        <taxon>Eukaryota</taxon>
        <taxon>Fungi</taxon>
        <taxon>Dikarya</taxon>
        <taxon>Ascomycota</taxon>
        <taxon>Pezizomycotina</taxon>
        <taxon>Sordariomycetes</taxon>
        <taxon>Sordariomycetidae</taxon>
        <taxon>Sordariales</taxon>
        <taxon>Chaetomiaceae</taxon>
        <taxon>Dichotomopilus</taxon>
    </lineage>
</organism>
<protein>
    <submittedName>
        <fullName evidence="6">Ankyrin repeat-containing domain protein</fullName>
    </submittedName>
</protein>
<dbReference type="SMART" id="SM00248">
    <property type="entry name" value="ANK"/>
    <property type="match status" value="21"/>
</dbReference>
<feature type="repeat" description="ANK" evidence="3">
    <location>
        <begin position="953"/>
        <end position="985"/>
    </location>
</feature>
<dbReference type="InterPro" id="IPR013320">
    <property type="entry name" value="ConA-like_dom_sf"/>
</dbReference>
<feature type="repeat" description="ANK" evidence="3">
    <location>
        <begin position="1276"/>
        <end position="1308"/>
    </location>
</feature>
<keyword evidence="2 3" id="KW-0040">ANK repeat</keyword>
<reference evidence="6" key="2">
    <citation type="submission" date="2023-05" db="EMBL/GenBank/DDBJ databases">
        <authorList>
            <consortium name="Lawrence Berkeley National Laboratory"/>
            <person name="Steindorff A."/>
            <person name="Hensen N."/>
            <person name="Bonometti L."/>
            <person name="Westerberg I."/>
            <person name="Brannstrom I.O."/>
            <person name="Guillou S."/>
            <person name="Cros-Aarteil S."/>
            <person name="Calhoun S."/>
            <person name="Haridas S."/>
            <person name="Kuo A."/>
            <person name="Mondo S."/>
            <person name="Pangilinan J."/>
            <person name="Riley R."/>
            <person name="Labutti K."/>
            <person name="Andreopoulos B."/>
            <person name="Lipzen A."/>
            <person name="Chen C."/>
            <person name="Yanf M."/>
            <person name="Daum C."/>
            <person name="Ng V."/>
            <person name="Clum A."/>
            <person name="Ohm R."/>
            <person name="Martin F."/>
            <person name="Silar P."/>
            <person name="Natvig D."/>
            <person name="Lalanne C."/>
            <person name="Gautier V."/>
            <person name="Ament-Velasquez S.L."/>
            <person name="Kruys A."/>
            <person name="Hutchinson M.I."/>
            <person name="Powell A.J."/>
            <person name="Barry K."/>
            <person name="Miller A.N."/>
            <person name="Grigoriev I.V."/>
            <person name="Debuchy R."/>
            <person name="Gladieux P."/>
            <person name="Thoren M.H."/>
            <person name="Johannesson H."/>
        </authorList>
    </citation>
    <scope>NUCLEOTIDE SEQUENCE</scope>
    <source>
        <strain evidence="6">CBS 141.50</strain>
    </source>
</reference>
<dbReference type="PANTHER" id="PTHR24198:SF165">
    <property type="entry name" value="ANKYRIN REPEAT-CONTAINING PROTEIN-RELATED"/>
    <property type="match status" value="1"/>
</dbReference>